<reference evidence="3 4" key="1">
    <citation type="submission" date="2015-01" db="EMBL/GenBank/DDBJ databases">
        <title>Erwinia tracheiphila.</title>
        <authorList>
            <person name="Shapiro L.R."/>
        </authorList>
    </citation>
    <scope>NUCLEOTIDE SEQUENCE [LARGE SCALE GENOMIC DNA]</scope>
    <source>
        <strain evidence="3 4">BuffGH</strain>
    </source>
</reference>
<dbReference type="Gene3D" id="1.20.1270.180">
    <property type="match status" value="1"/>
</dbReference>
<dbReference type="EMBL" id="JXNU01000003">
    <property type="protein sequence ID" value="KKF34891.1"/>
    <property type="molecule type" value="Genomic_DNA"/>
</dbReference>
<dbReference type="InterPro" id="IPR009739">
    <property type="entry name" value="LprI-like_N"/>
</dbReference>
<evidence type="ECO:0000313" key="3">
    <source>
        <dbReference type="EMBL" id="KKF34891.1"/>
    </source>
</evidence>
<gene>
    <name evidence="3" type="ORF">SY86_04725</name>
</gene>
<feature type="domain" description="Lysozyme inhibitor LprI-like N-terminal" evidence="2">
    <location>
        <begin position="36"/>
        <end position="129"/>
    </location>
</feature>
<evidence type="ECO:0000313" key="4">
    <source>
        <dbReference type="Proteomes" id="UP000033924"/>
    </source>
</evidence>
<sequence>MKKTTSFIIILLSLAETSYASSKDAVNKTPCMGLSHSVEISECMINLAESKKINYKKEYENYLETVTTEEERPFDKKVIAKLVKEARENWEVYIEKECLAEASVYEEGNSPYIFSYNYCLIKHYEERIKYYRENKF</sequence>
<accession>A0A0M2KD29</accession>
<dbReference type="PATRIC" id="fig|65700.7.peg.1195"/>
<name>A0A0M2KD29_9GAMM</name>
<proteinExistence type="predicted"/>
<organism evidence="3 4">
    <name type="scientific">Erwinia tracheiphila</name>
    <dbReference type="NCBI Taxonomy" id="65700"/>
    <lineage>
        <taxon>Bacteria</taxon>
        <taxon>Pseudomonadati</taxon>
        <taxon>Pseudomonadota</taxon>
        <taxon>Gammaproteobacteria</taxon>
        <taxon>Enterobacterales</taxon>
        <taxon>Erwiniaceae</taxon>
        <taxon>Erwinia</taxon>
    </lineage>
</organism>
<evidence type="ECO:0000259" key="2">
    <source>
        <dbReference type="Pfam" id="PF07007"/>
    </source>
</evidence>
<comment type="caution">
    <text evidence="3">The sequence shown here is derived from an EMBL/GenBank/DDBJ whole genome shotgun (WGS) entry which is preliminary data.</text>
</comment>
<keyword evidence="4" id="KW-1185">Reference proteome</keyword>
<dbReference type="RefSeq" id="WP_016189572.1">
    <property type="nucleotide sequence ID" value="NZ_CP089932.1"/>
</dbReference>
<dbReference type="Proteomes" id="UP000033924">
    <property type="component" value="Unassembled WGS sequence"/>
</dbReference>
<feature type="chain" id="PRO_5005635450" description="Lysozyme inhibitor LprI-like N-terminal domain-containing protein" evidence="1">
    <location>
        <begin position="21"/>
        <end position="136"/>
    </location>
</feature>
<evidence type="ECO:0000256" key="1">
    <source>
        <dbReference type="SAM" id="SignalP"/>
    </source>
</evidence>
<dbReference type="AlphaFoldDB" id="A0A0M2KD29"/>
<feature type="signal peptide" evidence="1">
    <location>
        <begin position="1"/>
        <end position="20"/>
    </location>
</feature>
<dbReference type="Pfam" id="PF07007">
    <property type="entry name" value="LprI"/>
    <property type="match status" value="1"/>
</dbReference>
<keyword evidence="1" id="KW-0732">Signal</keyword>
<protein>
    <recommendedName>
        <fullName evidence="2">Lysozyme inhibitor LprI-like N-terminal domain-containing protein</fullName>
    </recommendedName>
</protein>